<name>A0A2P2NR51_RHIMU</name>
<proteinExistence type="predicted"/>
<sequence length="24" mass="2748">MAFTWEFGLAIGSSYTQLSWPIEL</sequence>
<dbReference type="AlphaFoldDB" id="A0A2P2NR51"/>
<protein>
    <submittedName>
        <fullName evidence="1">Uncharacterized protein</fullName>
    </submittedName>
</protein>
<accession>A0A2P2NR51</accession>
<evidence type="ECO:0000313" key="1">
    <source>
        <dbReference type="EMBL" id="MBX44890.1"/>
    </source>
</evidence>
<dbReference type="EMBL" id="GGEC01064406">
    <property type="protein sequence ID" value="MBX44890.1"/>
    <property type="molecule type" value="Transcribed_RNA"/>
</dbReference>
<organism evidence="1">
    <name type="scientific">Rhizophora mucronata</name>
    <name type="common">Asiatic mangrove</name>
    <dbReference type="NCBI Taxonomy" id="61149"/>
    <lineage>
        <taxon>Eukaryota</taxon>
        <taxon>Viridiplantae</taxon>
        <taxon>Streptophyta</taxon>
        <taxon>Embryophyta</taxon>
        <taxon>Tracheophyta</taxon>
        <taxon>Spermatophyta</taxon>
        <taxon>Magnoliopsida</taxon>
        <taxon>eudicotyledons</taxon>
        <taxon>Gunneridae</taxon>
        <taxon>Pentapetalae</taxon>
        <taxon>rosids</taxon>
        <taxon>fabids</taxon>
        <taxon>Malpighiales</taxon>
        <taxon>Rhizophoraceae</taxon>
        <taxon>Rhizophora</taxon>
    </lineage>
</organism>
<reference evidence="1" key="1">
    <citation type="submission" date="2018-02" db="EMBL/GenBank/DDBJ databases">
        <title>Rhizophora mucronata_Transcriptome.</title>
        <authorList>
            <person name="Meera S.P."/>
            <person name="Sreeshan A."/>
            <person name="Augustine A."/>
        </authorList>
    </citation>
    <scope>NUCLEOTIDE SEQUENCE</scope>
    <source>
        <tissue evidence="1">Leaf</tissue>
    </source>
</reference>